<dbReference type="Proteomes" id="UP000828251">
    <property type="component" value="Unassembled WGS sequence"/>
</dbReference>
<organism evidence="1 2">
    <name type="scientific">Gossypium stocksii</name>
    <dbReference type="NCBI Taxonomy" id="47602"/>
    <lineage>
        <taxon>Eukaryota</taxon>
        <taxon>Viridiplantae</taxon>
        <taxon>Streptophyta</taxon>
        <taxon>Embryophyta</taxon>
        <taxon>Tracheophyta</taxon>
        <taxon>Spermatophyta</taxon>
        <taxon>Magnoliopsida</taxon>
        <taxon>eudicotyledons</taxon>
        <taxon>Gunneridae</taxon>
        <taxon>Pentapetalae</taxon>
        <taxon>rosids</taxon>
        <taxon>malvids</taxon>
        <taxon>Malvales</taxon>
        <taxon>Malvaceae</taxon>
        <taxon>Malvoideae</taxon>
        <taxon>Gossypium</taxon>
    </lineage>
</organism>
<evidence type="ECO:0000313" key="1">
    <source>
        <dbReference type="EMBL" id="KAH1075033.1"/>
    </source>
</evidence>
<reference evidence="1 2" key="1">
    <citation type="journal article" date="2021" name="Plant Biotechnol. J.">
        <title>Multi-omics assisted identification of the key and species-specific regulatory components of drought-tolerant mechanisms in Gossypium stocksii.</title>
        <authorList>
            <person name="Yu D."/>
            <person name="Ke L."/>
            <person name="Zhang D."/>
            <person name="Wu Y."/>
            <person name="Sun Y."/>
            <person name="Mei J."/>
            <person name="Sun J."/>
            <person name="Sun Y."/>
        </authorList>
    </citation>
    <scope>NUCLEOTIDE SEQUENCE [LARGE SCALE GENOMIC DNA]</scope>
    <source>
        <strain evidence="2">cv. E1</strain>
        <tissue evidence="1">Leaf</tissue>
    </source>
</reference>
<dbReference type="AlphaFoldDB" id="A0A9D4A052"/>
<evidence type="ECO:0008006" key="3">
    <source>
        <dbReference type="Google" id="ProtNLM"/>
    </source>
</evidence>
<comment type="caution">
    <text evidence="1">The sequence shown here is derived from an EMBL/GenBank/DDBJ whole genome shotgun (WGS) entry which is preliminary data.</text>
</comment>
<protein>
    <recommendedName>
        <fullName evidence="3">RNase H type-1 domain-containing protein</fullName>
    </recommendedName>
</protein>
<accession>A0A9D4A052</accession>
<name>A0A9D4A052_9ROSI</name>
<dbReference type="EMBL" id="JAIQCV010000008">
    <property type="protein sequence ID" value="KAH1075033.1"/>
    <property type="molecule type" value="Genomic_DNA"/>
</dbReference>
<evidence type="ECO:0000313" key="2">
    <source>
        <dbReference type="Proteomes" id="UP000828251"/>
    </source>
</evidence>
<gene>
    <name evidence="1" type="ORF">J1N35_027361</name>
</gene>
<keyword evidence="2" id="KW-1185">Reference proteome</keyword>
<proteinExistence type="predicted"/>
<sequence>MVKFDSQIVVDLAKAIIGEEMLKLVTAVRDLLPRSWQVLVRHVPQGVNAAVNAITKLARDHLLALQLVWHPPPSIKLMVEWEERPSFVNDG</sequence>